<dbReference type="CDD" id="cd02440">
    <property type="entry name" value="AdoMet_MTases"/>
    <property type="match status" value="1"/>
</dbReference>
<dbReference type="EMBL" id="SSMQ01000001">
    <property type="protein sequence ID" value="TKD13083.1"/>
    <property type="molecule type" value="Genomic_DNA"/>
</dbReference>
<dbReference type="InterPro" id="IPR013216">
    <property type="entry name" value="Methyltransf_11"/>
</dbReference>
<dbReference type="RefSeq" id="WP_136926899.1">
    <property type="nucleotide sequence ID" value="NZ_SSMQ01000001.1"/>
</dbReference>
<gene>
    <name evidence="2" type="ORF">E8A74_00570</name>
</gene>
<dbReference type="GO" id="GO:0008757">
    <property type="term" value="F:S-adenosylmethionine-dependent methyltransferase activity"/>
    <property type="evidence" value="ECO:0007669"/>
    <property type="project" value="InterPro"/>
</dbReference>
<dbReference type="PANTHER" id="PTHR43861">
    <property type="entry name" value="TRANS-ACONITATE 2-METHYLTRANSFERASE-RELATED"/>
    <property type="match status" value="1"/>
</dbReference>
<dbReference type="Pfam" id="PF08241">
    <property type="entry name" value="Methyltransf_11"/>
    <property type="match status" value="1"/>
</dbReference>
<reference evidence="2 3" key="1">
    <citation type="submission" date="2019-04" db="EMBL/GenBank/DDBJ databases">
        <authorList>
            <person name="Li Y."/>
            <person name="Wang J."/>
        </authorList>
    </citation>
    <scope>NUCLEOTIDE SEQUENCE [LARGE SCALE GENOMIC DNA]</scope>
    <source>
        <strain evidence="2 3">DSM 14668</strain>
    </source>
</reference>
<keyword evidence="2" id="KW-0808">Transferase</keyword>
<comment type="caution">
    <text evidence="2">The sequence shown here is derived from an EMBL/GenBank/DDBJ whole genome shotgun (WGS) entry which is preliminary data.</text>
</comment>
<dbReference type="OrthoDB" id="5504467at2"/>
<keyword evidence="2" id="KW-0489">Methyltransferase</keyword>
<evidence type="ECO:0000259" key="1">
    <source>
        <dbReference type="Pfam" id="PF08241"/>
    </source>
</evidence>
<keyword evidence="3" id="KW-1185">Reference proteome</keyword>
<evidence type="ECO:0000313" key="2">
    <source>
        <dbReference type="EMBL" id="TKD13083.1"/>
    </source>
</evidence>
<name>A0A4V5PT03_9BACT</name>
<organism evidence="2 3">
    <name type="scientific">Polyangium fumosum</name>
    <dbReference type="NCBI Taxonomy" id="889272"/>
    <lineage>
        <taxon>Bacteria</taxon>
        <taxon>Pseudomonadati</taxon>
        <taxon>Myxococcota</taxon>
        <taxon>Polyangia</taxon>
        <taxon>Polyangiales</taxon>
        <taxon>Polyangiaceae</taxon>
        <taxon>Polyangium</taxon>
    </lineage>
</organism>
<accession>A0A4V5PT03</accession>
<sequence length="230" mass="25855">MARPHEHTPEGLDVEALNDKLAREHPIDAYYERSILPIRLIEKGRLSIIRRFVGPADGLDLAEIGSGGGHVLRMFPRARITAIDVSDVFLDTARRNLAGYDARFLKGEVDKMDLPPRSFDRIICTEVLEHCVDPRAILGAIARLLRPEGAAVITIPNDPLILGLKGFVRRTPVGWALRDRIEWGGDRYHLHTWTPGEFGRLLEGFFRVTHRASSPSDLLPIRACFRCVLP</sequence>
<dbReference type="InterPro" id="IPR029063">
    <property type="entry name" value="SAM-dependent_MTases_sf"/>
</dbReference>
<proteinExistence type="predicted"/>
<dbReference type="AlphaFoldDB" id="A0A4V5PT03"/>
<dbReference type="Gene3D" id="3.40.50.150">
    <property type="entry name" value="Vaccinia Virus protein VP39"/>
    <property type="match status" value="1"/>
</dbReference>
<dbReference type="SUPFAM" id="SSF53335">
    <property type="entry name" value="S-adenosyl-L-methionine-dependent methyltransferases"/>
    <property type="match status" value="1"/>
</dbReference>
<dbReference type="Proteomes" id="UP000309215">
    <property type="component" value="Unassembled WGS sequence"/>
</dbReference>
<feature type="domain" description="Methyltransferase type 11" evidence="1">
    <location>
        <begin position="63"/>
        <end position="153"/>
    </location>
</feature>
<dbReference type="GO" id="GO:0032259">
    <property type="term" value="P:methylation"/>
    <property type="evidence" value="ECO:0007669"/>
    <property type="project" value="UniProtKB-KW"/>
</dbReference>
<evidence type="ECO:0000313" key="3">
    <source>
        <dbReference type="Proteomes" id="UP000309215"/>
    </source>
</evidence>
<protein>
    <submittedName>
        <fullName evidence="2">Class I SAM-dependent methyltransferase</fullName>
    </submittedName>
</protein>